<reference evidence="1" key="1">
    <citation type="submission" date="2020-02" db="EMBL/GenBank/DDBJ databases">
        <title>Genome sequencing of the panga catfish, Pangasius djambal.</title>
        <authorList>
            <person name="Wen M."/>
            <person name="Zahm M."/>
            <person name="Roques C."/>
            <person name="Cabau C."/>
            <person name="Klopp C."/>
            <person name="Donnadieu C."/>
            <person name="Jouanno E."/>
            <person name="Avarre J.-C."/>
            <person name="Campet M."/>
            <person name="Ha T."/>
            <person name="Dugue R."/>
            <person name="Lampietro C."/>
            <person name="Louis A."/>
            <person name="Herpin A."/>
            <person name="Echchiki A."/>
            <person name="Berthelot C."/>
            <person name="Parey E."/>
            <person name="Roest-Crollius H."/>
            <person name="Braasch I."/>
            <person name="Postlethwait J.H."/>
            <person name="Bobe J."/>
            <person name="Montfort J."/>
            <person name="Bouchez O."/>
            <person name="Begum T."/>
            <person name="Schartl M."/>
            <person name="Gustiano R."/>
            <person name="Guiguen Y."/>
        </authorList>
    </citation>
    <scope>NUCLEOTIDE SEQUENCE</scope>
    <source>
        <strain evidence="1">Pdj_M5554</strain>
    </source>
</reference>
<feature type="non-terminal residue" evidence="1">
    <location>
        <position position="1"/>
    </location>
</feature>
<organism evidence="1 2">
    <name type="scientific">Pangasius djambal</name>
    <dbReference type="NCBI Taxonomy" id="1691987"/>
    <lineage>
        <taxon>Eukaryota</taxon>
        <taxon>Metazoa</taxon>
        <taxon>Chordata</taxon>
        <taxon>Craniata</taxon>
        <taxon>Vertebrata</taxon>
        <taxon>Euteleostomi</taxon>
        <taxon>Actinopterygii</taxon>
        <taxon>Neopterygii</taxon>
        <taxon>Teleostei</taxon>
        <taxon>Ostariophysi</taxon>
        <taxon>Siluriformes</taxon>
        <taxon>Pangasiidae</taxon>
        <taxon>Pangasius</taxon>
    </lineage>
</organism>
<sequence length="403" mass="45808">DRPEEVEVTAVTKDYISVKWKPPKNDGGCEVISYILEARMIGKDKFMRLTKEKLMDRRFTYDGLREGDTYEFRVSAVNEIGQGKPSFCTKPITCKDELEPPTIELDFRDKVIARVGESFALQGRYLGKPTPSVTWSRDDEELKADQHVQFKTTINTMCLGIIKAQREHSGRYCVTVENCTGARKGICNVTVVDRPLPPEGPVIFDEVHRDHMVISWKPPLDDGGCEISNYIIEKRDINRDMWTTVTSATTKTTCKVPKLMEGRVYILRISAENMYGISDPLESEEMKAKDLFRVPEAPDEPTVKEVYHDSALVLWNRPRDGGKPITNYYLEKKEPSAKRWARATRDPIYPATQYRVQELTEGCEYEFRVTAENEIGTGDPSPPSKPILAKDPIVLPSPPVLPE</sequence>
<protein>
    <submittedName>
        <fullName evidence="1">Uncharacterized protein</fullName>
    </submittedName>
</protein>
<dbReference type="Proteomes" id="UP000830395">
    <property type="component" value="Chromosome 5"/>
</dbReference>
<evidence type="ECO:0000313" key="2">
    <source>
        <dbReference type="Proteomes" id="UP000830395"/>
    </source>
</evidence>
<accession>A0ACC5YBU6</accession>
<keyword evidence="2" id="KW-1185">Reference proteome</keyword>
<feature type="non-terminal residue" evidence="1">
    <location>
        <position position="403"/>
    </location>
</feature>
<gene>
    <name evidence="1" type="ORF">PDJAM_G00216440</name>
</gene>
<evidence type="ECO:0000313" key="1">
    <source>
        <dbReference type="EMBL" id="MCJ8732920.1"/>
    </source>
</evidence>
<proteinExistence type="predicted"/>
<dbReference type="EMBL" id="CM040979">
    <property type="protein sequence ID" value="MCJ8732920.1"/>
    <property type="molecule type" value="Genomic_DNA"/>
</dbReference>
<comment type="caution">
    <text evidence="1">The sequence shown here is derived from an EMBL/GenBank/DDBJ whole genome shotgun (WGS) entry which is preliminary data.</text>
</comment>
<name>A0ACC5YBU6_9TELE</name>